<keyword evidence="2 3" id="KW-0040">ANK repeat</keyword>
<dbReference type="SMART" id="SM00248">
    <property type="entry name" value="ANK"/>
    <property type="match status" value="2"/>
</dbReference>
<dbReference type="PANTHER" id="PTHR24198">
    <property type="entry name" value="ANKYRIN REPEAT AND PROTEIN KINASE DOMAIN-CONTAINING PROTEIN"/>
    <property type="match status" value="1"/>
</dbReference>
<accession>A0A8C4QEJ4</accession>
<keyword evidence="4" id="KW-1133">Transmembrane helix</keyword>
<dbReference type="InterPro" id="IPR002110">
    <property type="entry name" value="Ankyrin_rpt"/>
</dbReference>
<feature type="transmembrane region" description="Helical" evidence="4">
    <location>
        <begin position="162"/>
        <end position="180"/>
    </location>
</feature>
<keyword evidence="4" id="KW-0812">Transmembrane</keyword>
<dbReference type="Gene3D" id="1.25.40.20">
    <property type="entry name" value="Ankyrin repeat-containing domain"/>
    <property type="match status" value="1"/>
</dbReference>
<evidence type="ECO:0000313" key="5">
    <source>
        <dbReference type="Ensembl" id="ENSEBUP00000013800.1"/>
    </source>
</evidence>
<keyword evidence="1" id="KW-0677">Repeat</keyword>
<evidence type="ECO:0000256" key="2">
    <source>
        <dbReference type="ARBA" id="ARBA00023043"/>
    </source>
</evidence>
<dbReference type="Pfam" id="PF12796">
    <property type="entry name" value="Ank_2"/>
    <property type="match status" value="1"/>
</dbReference>
<reference evidence="5" key="2">
    <citation type="submission" date="2025-09" db="UniProtKB">
        <authorList>
            <consortium name="Ensembl"/>
        </authorList>
    </citation>
    <scope>IDENTIFICATION</scope>
</reference>
<dbReference type="AlphaFoldDB" id="A0A8C4QEJ4"/>
<feature type="repeat" description="ANK" evidence="3">
    <location>
        <begin position="42"/>
        <end position="74"/>
    </location>
</feature>
<proteinExistence type="predicted"/>
<organism evidence="5 6">
    <name type="scientific">Eptatretus burgeri</name>
    <name type="common">Inshore hagfish</name>
    <dbReference type="NCBI Taxonomy" id="7764"/>
    <lineage>
        <taxon>Eukaryota</taxon>
        <taxon>Metazoa</taxon>
        <taxon>Chordata</taxon>
        <taxon>Craniata</taxon>
        <taxon>Vertebrata</taxon>
        <taxon>Cyclostomata</taxon>
        <taxon>Myxini</taxon>
        <taxon>Myxiniformes</taxon>
        <taxon>Myxinidae</taxon>
        <taxon>Eptatretinae</taxon>
        <taxon>Eptatretus</taxon>
    </lineage>
</organism>
<dbReference type="SUPFAM" id="SSF48403">
    <property type="entry name" value="Ankyrin repeat"/>
    <property type="match status" value="1"/>
</dbReference>
<sequence>MVQDSCKNTALHLACNQGHETCAFLLLEKLENPEHIDSANAARQTPMHLAARKGLSSVVQDLINKGASVLALDENDLTPALACAPNKDVADCLAIILSTMMPFSSGVFGRRSASLGTFKVPLYDEAFNGPVSCRAHGSTGLEDSASPVQHFLTKILTLTQRLTNLIVLKNILVSLHPFLFVTTTSLSIYLLIFPATLLSFCLLFFSVCT</sequence>
<evidence type="ECO:0000256" key="1">
    <source>
        <dbReference type="ARBA" id="ARBA00022737"/>
    </source>
</evidence>
<keyword evidence="6" id="KW-1185">Reference proteome</keyword>
<dbReference type="PROSITE" id="PS50088">
    <property type="entry name" value="ANK_REPEAT"/>
    <property type="match status" value="1"/>
</dbReference>
<dbReference type="Ensembl" id="ENSEBUT00000014376.1">
    <property type="protein sequence ID" value="ENSEBUP00000013800.1"/>
    <property type="gene ID" value="ENSEBUG00000008704.1"/>
</dbReference>
<name>A0A8C4QEJ4_EPTBU</name>
<evidence type="ECO:0000256" key="3">
    <source>
        <dbReference type="PROSITE-ProRule" id="PRU00023"/>
    </source>
</evidence>
<evidence type="ECO:0000256" key="4">
    <source>
        <dbReference type="SAM" id="Phobius"/>
    </source>
</evidence>
<keyword evidence="4" id="KW-0472">Membrane</keyword>
<dbReference type="Proteomes" id="UP000694388">
    <property type="component" value="Unplaced"/>
</dbReference>
<dbReference type="InterPro" id="IPR036770">
    <property type="entry name" value="Ankyrin_rpt-contain_sf"/>
</dbReference>
<feature type="transmembrane region" description="Helical" evidence="4">
    <location>
        <begin position="186"/>
        <end position="208"/>
    </location>
</feature>
<dbReference type="GeneTree" id="ENSGT00950000182908"/>
<dbReference type="PANTHER" id="PTHR24198:SF165">
    <property type="entry name" value="ANKYRIN REPEAT-CONTAINING PROTEIN-RELATED"/>
    <property type="match status" value="1"/>
</dbReference>
<dbReference type="PROSITE" id="PS50297">
    <property type="entry name" value="ANK_REP_REGION"/>
    <property type="match status" value="1"/>
</dbReference>
<protein>
    <submittedName>
        <fullName evidence="5">Uncharacterized protein</fullName>
    </submittedName>
</protein>
<reference evidence="5" key="1">
    <citation type="submission" date="2025-08" db="UniProtKB">
        <authorList>
            <consortium name="Ensembl"/>
        </authorList>
    </citation>
    <scope>IDENTIFICATION</scope>
</reference>
<evidence type="ECO:0000313" key="6">
    <source>
        <dbReference type="Proteomes" id="UP000694388"/>
    </source>
</evidence>